<organism evidence="4 5">
    <name type="scientific">Lacticaseibacillus baoqingensis</name>
    <dbReference type="NCBI Taxonomy" id="2486013"/>
    <lineage>
        <taxon>Bacteria</taxon>
        <taxon>Bacillati</taxon>
        <taxon>Bacillota</taxon>
        <taxon>Bacilli</taxon>
        <taxon>Lactobacillales</taxon>
        <taxon>Lactobacillaceae</taxon>
        <taxon>Lacticaseibacillus</taxon>
    </lineage>
</organism>
<dbReference type="Gene3D" id="3.40.50.360">
    <property type="match status" value="1"/>
</dbReference>
<dbReference type="PANTHER" id="PTHR43278:SF4">
    <property type="entry name" value="NAD(P)H-DEPENDENT FMN-CONTAINING OXIDOREDUCTASE YWQN-RELATED"/>
    <property type="match status" value="1"/>
</dbReference>
<evidence type="ECO:0000313" key="5">
    <source>
        <dbReference type="Proteomes" id="UP001597252"/>
    </source>
</evidence>
<dbReference type="InterPro" id="IPR051796">
    <property type="entry name" value="ISF_SsuE-like"/>
</dbReference>
<evidence type="ECO:0000259" key="3">
    <source>
        <dbReference type="Pfam" id="PF03358"/>
    </source>
</evidence>
<evidence type="ECO:0000256" key="2">
    <source>
        <dbReference type="ARBA" id="ARBA00022643"/>
    </source>
</evidence>
<reference evidence="5" key="1">
    <citation type="journal article" date="2019" name="Int. J. Syst. Evol. Microbiol.">
        <title>The Global Catalogue of Microorganisms (GCM) 10K type strain sequencing project: providing services to taxonomists for standard genome sequencing and annotation.</title>
        <authorList>
            <consortium name="The Broad Institute Genomics Platform"/>
            <consortium name="The Broad Institute Genome Sequencing Center for Infectious Disease"/>
            <person name="Wu L."/>
            <person name="Ma J."/>
        </authorList>
    </citation>
    <scope>NUCLEOTIDE SEQUENCE [LARGE SCALE GENOMIC DNA]</scope>
    <source>
        <strain evidence="5">CCM 8903</strain>
    </source>
</reference>
<sequence length="176" mass="19431">MKKIVLLTGSSHEHGTTAQLADAFQRGATAAGHQVFRFNAGAGTANMIHYLKVDDQNLPIHDDDLLTKVVLPQILDADIIAFVTPVYFFGMTAQLKTVVDRLYTDNHRLDNKECLLIAAANNDQTVFNSLELEYRGIANYFSWHSLGTLYAANVFLPKALADWPAKAEALGRQIQG</sequence>
<dbReference type="InterPro" id="IPR005025">
    <property type="entry name" value="FMN_Rdtase-like_dom"/>
</dbReference>
<proteinExistence type="predicted"/>
<dbReference type="Proteomes" id="UP001597252">
    <property type="component" value="Unassembled WGS sequence"/>
</dbReference>
<comment type="caution">
    <text evidence="4">The sequence shown here is derived from an EMBL/GenBank/DDBJ whole genome shotgun (WGS) entry which is preliminary data.</text>
</comment>
<name>A0ABW4EA98_9LACO</name>
<dbReference type="Pfam" id="PF03358">
    <property type="entry name" value="FMN_red"/>
    <property type="match status" value="1"/>
</dbReference>
<dbReference type="SUPFAM" id="SSF52218">
    <property type="entry name" value="Flavoproteins"/>
    <property type="match status" value="1"/>
</dbReference>
<dbReference type="EMBL" id="JBHTON010000057">
    <property type="protein sequence ID" value="MFD1486297.1"/>
    <property type="molecule type" value="Genomic_DNA"/>
</dbReference>
<keyword evidence="2" id="KW-0288">FMN</keyword>
<evidence type="ECO:0000256" key="1">
    <source>
        <dbReference type="ARBA" id="ARBA00022630"/>
    </source>
</evidence>
<gene>
    <name evidence="4" type="ORF">ACFQ5J_13780</name>
</gene>
<accession>A0ABW4EA98</accession>
<keyword evidence="1" id="KW-0285">Flavoprotein</keyword>
<feature type="domain" description="NADPH-dependent FMN reductase-like" evidence="3">
    <location>
        <begin position="3"/>
        <end position="122"/>
    </location>
</feature>
<protein>
    <submittedName>
        <fullName evidence="4">Flavodoxin family protein</fullName>
    </submittedName>
</protein>
<dbReference type="InterPro" id="IPR029039">
    <property type="entry name" value="Flavoprotein-like_sf"/>
</dbReference>
<keyword evidence="5" id="KW-1185">Reference proteome</keyword>
<dbReference type="PANTHER" id="PTHR43278">
    <property type="entry name" value="NAD(P)H-DEPENDENT FMN-CONTAINING OXIDOREDUCTASE YWQN-RELATED"/>
    <property type="match status" value="1"/>
</dbReference>
<evidence type="ECO:0000313" key="4">
    <source>
        <dbReference type="EMBL" id="MFD1486297.1"/>
    </source>
</evidence>
<dbReference type="RefSeq" id="WP_164508549.1">
    <property type="nucleotide sequence ID" value="NZ_JBHTON010000057.1"/>
</dbReference>